<keyword evidence="9 14" id="KW-0418">Kinase</keyword>
<comment type="pathway">
    <text evidence="3 14 15">Sulfur metabolism; hydrogen sulfide biosynthesis; sulfite from sulfate: step 2/3.</text>
</comment>
<feature type="domain" description="APS kinase" evidence="16">
    <location>
        <begin position="136"/>
        <end position="285"/>
    </location>
</feature>
<dbReference type="NCBIfam" id="TIGR00455">
    <property type="entry name" value="apsK"/>
    <property type="match status" value="1"/>
</dbReference>
<evidence type="ECO:0000256" key="11">
    <source>
        <dbReference type="ARBA" id="ARBA00029724"/>
    </source>
</evidence>
<evidence type="ECO:0000313" key="17">
    <source>
        <dbReference type="EMBL" id="MFC3114979.1"/>
    </source>
</evidence>
<organism evidence="17 18">
    <name type="scientific">Cellvibrio fontiphilus</name>
    <dbReference type="NCBI Taxonomy" id="1815559"/>
    <lineage>
        <taxon>Bacteria</taxon>
        <taxon>Pseudomonadati</taxon>
        <taxon>Pseudomonadota</taxon>
        <taxon>Gammaproteobacteria</taxon>
        <taxon>Cellvibrionales</taxon>
        <taxon>Cellvibrionaceae</taxon>
        <taxon>Cellvibrio</taxon>
    </lineage>
</organism>
<evidence type="ECO:0000256" key="2">
    <source>
        <dbReference type="ARBA" id="ARBA00002632"/>
    </source>
</evidence>
<evidence type="ECO:0000256" key="1">
    <source>
        <dbReference type="ARBA" id="ARBA00001823"/>
    </source>
</evidence>
<proteinExistence type="inferred from homology"/>
<dbReference type="PANTHER" id="PTHR11055">
    <property type="entry name" value="BIFUNCTIONAL 3'-PHOSPHOADENOSINE 5'-PHOSPHOSULFATE SYNTHASE"/>
    <property type="match status" value="1"/>
</dbReference>
<dbReference type="Proteomes" id="UP001595555">
    <property type="component" value="Unassembled WGS sequence"/>
</dbReference>
<evidence type="ECO:0000256" key="12">
    <source>
        <dbReference type="ARBA" id="ARBA00031393"/>
    </source>
</evidence>
<evidence type="ECO:0000256" key="14">
    <source>
        <dbReference type="HAMAP-Rule" id="MF_00065"/>
    </source>
</evidence>
<gene>
    <name evidence="14 17" type="primary">cysC</name>
    <name evidence="17" type="ORF">ACFODX_05355</name>
</gene>
<dbReference type="InterPro" id="IPR027417">
    <property type="entry name" value="P-loop_NTPase"/>
</dbReference>
<evidence type="ECO:0000256" key="15">
    <source>
        <dbReference type="RuleBase" id="RU004347"/>
    </source>
</evidence>
<sequence length="315" mass="35210">MSPVFDLQFQARLNWLSEKTFLVGRGYSLASSAISEGKLPVTAVRIKQILQTSQLPGRSRLNQLFPGDSAIIEFSSPSVFPQAGVYESAPFVVLDSQSNESLGEGVIEFVLRRSTNIRWQNLTINKQARAFAKQQQPCCIWFTGLSGAGKSTIANLLEKKLYDSGCHTYLLDGDNLRHGLNRDLGFTEADRIENIRRVAEVAKLMVDAGLIVIASFISPFKADRQLARALFESDEFIEVFVDTPLVECERRDVKGLYAKARRGELKNFTGIDSGYEPPENPELCVQTTVQTPEQCVEQLVQYLVTQNILLQKIVE</sequence>
<evidence type="ECO:0000256" key="13">
    <source>
        <dbReference type="ARBA" id="ARBA00031464"/>
    </source>
</evidence>
<dbReference type="RefSeq" id="WP_378116808.1">
    <property type="nucleotide sequence ID" value="NZ_JBHRTF010000002.1"/>
</dbReference>
<name>A0ABV7FFF4_9GAMM</name>
<comment type="similarity">
    <text evidence="4 14 15">Belongs to the APS kinase family.</text>
</comment>
<dbReference type="InterPro" id="IPR059117">
    <property type="entry name" value="APS_kinase_dom"/>
</dbReference>
<evidence type="ECO:0000256" key="9">
    <source>
        <dbReference type="ARBA" id="ARBA00022777"/>
    </source>
</evidence>
<protein>
    <recommendedName>
        <fullName evidence="6 14">Adenylyl-sulfate kinase</fullName>
        <ecNumber evidence="5 14">2.7.1.25</ecNumber>
    </recommendedName>
    <alternativeName>
        <fullName evidence="12 14">APS kinase</fullName>
    </alternativeName>
    <alternativeName>
        <fullName evidence="13 14">ATP adenosine-5'-phosphosulfate 3'-phosphotransferase</fullName>
    </alternativeName>
    <alternativeName>
        <fullName evidence="11 14">Adenosine-5'-phosphosulfate kinase</fullName>
    </alternativeName>
</protein>
<accession>A0ABV7FFF4</accession>
<evidence type="ECO:0000256" key="3">
    <source>
        <dbReference type="ARBA" id="ARBA00004806"/>
    </source>
</evidence>
<evidence type="ECO:0000256" key="4">
    <source>
        <dbReference type="ARBA" id="ARBA00007008"/>
    </source>
</evidence>
<dbReference type="EMBL" id="JBHRTF010000002">
    <property type="protein sequence ID" value="MFC3114979.1"/>
    <property type="molecule type" value="Genomic_DNA"/>
</dbReference>
<evidence type="ECO:0000259" key="16">
    <source>
        <dbReference type="Pfam" id="PF01583"/>
    </source>
</evidence>
<dbReference type="Gene3D" id="3.40.50.300">
    <property type="entry name" value="P-loop containing nucleotide triphosphate hydrolases"/>
    <property type="match status" value="1"/>
</dbReference>
<reference evidence="18" key="1">
    <citation type="journal article" date="2019" name="Int. J. Syst. Evol. Microbiol.">
        <title>The Global Catalogue of Microorganisms (GCM) 10K type strain sequencing project: providing services to taxonomists for standard genome sequencing and annotation.</title>
        <authorList>
            <consortium name="The Broad Institute Genomics Platform"/>
            <consortium name="The Broad Institute Genome Sequencing Center for Infectious Disease"/>
            <person name="Wu L."/>
            <person name="Ma J."/>
        </authorList>
    </citation>
    <scope>NUCLEOTIDE SEQUENCE [LARGE SCALE GENOMIC DNA]</scope>
    <source>
        <strain evidence="18">KCTC 52237</strain>
    </source>
</reference>
<dbReference type="GO" id="GO:0004020">
    <property type="term" value="F:adenylylsulfate kinase activity"/>
    <property type="evidence" value="ECO:0007669"/>
    <property type="project" value="UniProtKB-EC"/>
</dbReference>
<keyword evidence="18" id="KW-1185">Reference proteome</keyword>
<evidence type="ECO:0000313" key="18">
    <source>
        <dbReference type="Proteomes" id="UP001595555"/>
    </source>
</evidence>
<dbReference type="CDD" id="cd02027">
    <property type="entry name" value="APSK"/>
    <property type="match status" value="1"/>
</dbReference>
<evidence type="ECO:0000256" key="10">
    <source>
        <dbReference type="ARBA" id="ARBA00022840"/>
    </source>
</evidence>
<evidence type="ECO:0000256" key="8">
    <source>
        <dbReference type="ARBA" id="ARBA00022741"/>
    </source>
</evidence>
<keyword evidence="7 14" id="KW-0808">Transferase</keyword>
<keyword evidence="14" id="KW-0597">Phosphoprotein</keyword>
<feature type="binding site" evidence="14">
    <location>
        <begin position="144"/>
        <end position="151"/>
    </location>
    <ligand>
        <name>ATP</name>
        <dbReference type="ChEBI" id="CHEBI:30616"/>
    </ligand>
</feature>
<evidence type="ECO:0000256" key="6">
    <source>
        <dbReference type="ARBA" id="ARBA00018163"/>
    </source>
</evidence>
<dbReference type="Pfam" id="PF01583">
    <property type="entry name" value="APS_kinase"/>
    <property type="match status" value="1"/>
</dbReference>
<comment type="caution">
    <text evidence="17">The sequence shown here is derived from an EMBL/GenBank/DDBJ whole genome shotgun (WGS) entry which is preliminary data.</text>
</comment>
<keyword evidence="8 14" id="KW-0547">Nucleotide-binding</keyword>
<dbReference type="NCBIfam" id="NF003013">
    <property type="entry name" value="PRK03846.1"/>
    <property type="match status" value="1"/>
</dbReference>
<comment type="catalytic activity">
    <reaction evidence="1 14 15">
        <text>adenosine 5'-phosphosulfate + ATP = 3'-phosphoadenylyl sulfate + ADP + H(+)</text>
        <dbReference type="Rhea" id="RHEA:24152"/>
        <dbReference type="ChEBI" id="CHEBI:15378"/>
        <dbReference type="ChEBI" id="CHEBI:30616"/>
        <dbReference type="ChEBI" id="CHEBI:58243"/>
        <dbReference type="ChEBI" id="CHEBI:58339"/>
        <dbReference type="ChEBI" id="CHEBI:456216"/>
        <dbReference type="EC" id="2.7.1.25"/>
    </reaction>
</comment>
<comment type="function">
    <text evidence="2 14 15">Catalyzes the synthesis of activated sulfate.</text>
</comment>
<evidence type="ECO:0000256" key="5">
    <source>
        <dbReference type="ARBA" id="ARBA00012121"/>
    </source>
</evidence>
<dbReference type="SUPFAM" id="SSF52540">
    <property type="entry name" value="P-loop containing nucleoside triphosphate hydrolases"/>
    <property type="match status" value="1"/>
</dbReference>
<keyword evidence="10 14" id="KW-0067">ATP-binding</keyword>
<dbReference type="InterPro" id="IPR002891">
    <property type="entry name" value="APS"/>
</dbReference>
<feature type="active site" description="Phosphoserine intermediate" evidence="14">
    <location>
        <position position="218"/>
    </location>
</feature>
<dbReference type="PANTHER" id="PTHR11055:SF63">
    <property type="entry name" value="ADENYLYL-SULFATE KINASE 1, CHLOROPLASTIC"/>
    <property type="match status" value="1"/>
</dbReference>
<evidence type="ECO:0000256" key="7">
    <source>
        <dbReference type="ARBA" id="ARBA00022679"/>
    </source>
</evidence>
<dbReference type="EC" id="2.7.1.25" evidence="5 14"/>
<dbReference type="HAMAP" id="MF_00065">
    <property type="entry name" value="Adenylyl_sulf_kinase"/>
    <property type="match status" value="1"/>
</dbReference>